<reference evidence="2" key="2">
    <citation type="submission" date="2021-05" db="EMBL/GenBank/DDBJ databases">
        <title>Protein family content uncovers lineage relationships and bacterial pathway maintenance mechanisms in DPANN archaea.</title>
        <authorList>
            <person name="Castelle C.J."/>
            <person name="Meheust R."/>
            <person name="Jaffe A.L."/>
            <person name="Seitz K."/>
            <person name="Gong X."/>
            <person name="Baker B.J."/>
            <person name="Banfield J.F."/>
        </authorList>
    </citation>
    <scope>NUCLEOTIDE SEQUENCE</scope>
    <source>
        <strain evidence="2">RIFCSPLOWO2_01_FULL_AR10_48_17</strain>
    </source>
</reference>
<evidence type="ECO:0000256" key="1">
    <source>
        <dbReference type="SAM" id="Phobius"/>
    </source>
</evidence>
<feature type="transmembrane region" description="Helical" evidence="1">
    <location>
        <begin position="37"/>
        <end position="57"/>
    </location>
</feature>
<proteinExistence type="predicted"/>
<accession>A0A8T4LFL3</accession>
<sequence length="103" mass="11700">MAHIRIRTILNGFLWLFSIDTIKSLKMLFFNMMDVRFLLVLVLLIGLVLGGFFGYVYSTQENPAVRICRDSDKPWGTVNIEYCDLPQGCPDGSRFSDIVVSCS</sequence>
<evidence type="ECO:0000313" key="2">
    <source>
        <dbReference type="EMBL" id="MBS3061686.1"/>
    </source>
</evidence>
<gene>
    <name evidence="2" type="ORF">J4215_03835</name>
</gene>
<comment type="caution">
    <text evidence="2">The sequence shown here is derived from an EMBL/GenBank/DDBJ whole genome shotgun (WGS) entry which is preliminary data.</text>
</comment>
<protein>
    <submittedName>
        <fullName evidence="2">Uncharacterized protein</fullName>
    </submittedName>
</protein>
<name>A0A8T4LFL3_9ARCH</name>
<reference evidence="2" key="1">
    <citation type="submission" date="2021-03" db="EMBL/GenBank/DDBJ databases">
        <authorList>
            <person name="Jaffe A."/>
        </authorList>
    </citation>
    <scope>NUCLEOTIDE SEQUENCE</scope>
    <source>
        <strain evidence="2">RIFCSPLOWO2_01_FULL_AR10_48_17</strain>
    </source>
</reference>
<organism evidence="2 3">
    <name type="scientific">Candidatus Iainarchaeum sp</name>
    <dbReference type="NCBI Taxonomy" id="3101447"/>
    <lineage>
        <taxon>Archaea</taxon>
        <taxon>Candidatus Iainarchaeota</taxon>
        <taxon>Candidatus Iainarchaeia</taxon>
        <taxon>Candidatus Iainarchaeales</taxon>
        <taxon>Candidatus Iainarchaeaceae</taxon>
        <taxon>Candidatus Iainarchaeum</taxon>
    </lineage>
</organism>
<keyword evidence="1" id="KW-0472">Membrane</keyword>
<dbReference type="Proteomes" id="UP000675968">
    <property type="component" value="Unassembled WGS sequence"/>
</dbReference>
<dbReference type="EMBL" id="JAGVWC010000010">
    <property type="protein sequence ID" value="MBS3061686.1"/>
    <property type="molecule type" value="Genomic_DNA"/>
</dbReference>
<dbReference type="AlphaFoldDB" id="A0A8T4LFL3"/>
<evidence type="ECO:0000313" key="3">
    <source>
        <dbReference type="Proteomes" id="UP000675968"/>
    </source>
</evidence>
<keyword evidence="1" id="KW-1133">Transmembrane helix</keyword>
<keyword evidence="1" id="KW-0812">Transmembrane</keyword>